<dbReference type="InterPro" id="IPR003005">
    <property type="entry name" value="Amphiphysin"/>
</dbReference>
<feature type="compositionally biased region" description="Pro residues" evidence="8">
    <location>
        <begin position="341"/>
        <end position="360"/>
    </location>
</feature>
<dbReference type="CDD" id="cd11790">
    <property type="entry name" value="SH3_Amphiphysin"/>
    <property type="match status" value="1"/>
</dbReference>
<protein>
    <recommendedName>
        <fullName evidence="13">Amphiphysin</fullName>
    </recommendedName>
</protein>
<keyword evidence="12" id="KW-1185">Reference proteome</keyword>
<dbReference type="PROSITE" id="PS50002">
    <property type="entry name" value="SH3"/>
    <property type="match status" value="1"/>
</dbReference>
<dbReference type="FunFam" id="1.20.1270.60:FF:000013">
    <property type="entry name" value="Amphiphysin isoform 2"/>
    <property type="match status" value="1"/>
</dbReference>
<dbReference type="GO" id="GO:0012505">
    <property type="term" value="C:endomembrane system"/>
    <property type="evidence" value="ECO:0007669"/>
    <property type="project" value="UniProtKB-SubCell"/>
</dbReference>
<dbReference type="InterPro" id="IPR027267">
    <property type="entry name" value="AH/BAR_dom_sf"/>
</dbReference>
<dbReference type="EnsemblMetazoa" id="CLYHEMT001185.1">
    <property type="protein sequence ID" value="CLYHEMP001185.1"/>
    <property type="gene ID" value="CLYHEMG001185"/>
</dbReference>
<dbReference type="SUPFAM" id="SSF50044">
    <property type="entry name" value="SH3-domain"/>
    <property type="match status" value="1"/>
</dbReference>
<evidence type="ECO:0000256" key="4">
    <source>
        <dbReference type="ARBA" id="ARBA00022490"/>
    </source>
</evidence>
<dbReference type="GO" id="GO:0005737">
    <property type="term" value="C:cytoplasm"/>
    <property type="evidence" value="ECO:0007669"/>
    <property type="project" value="UniProtKB-SubCell"/>
</dbReference>
<evidence type="ECO:0000259" key="9">
    <source>
        <dbReference type="PROSITE" id="PS50002"/>
    </source>
</evidence>
<evidence type="ECO:0000256" key="7">
    <source>
        <dbReference type="PROSITE-ProRule" id="PRU00192"/>
    </source>
</evidence>
<feature type="domain" description="SH3" evidence="9">
    <location>
        <begin position="463"/>
        <end position="529"/>
    </location>
</feature>
<dbReference type="GeneID" id="136807080"/>
<evidence type="ECO:0000259" key="10">
    <source>
        <dbReference type="PROSITE" id="PS51021"/>
    </source>
</evidence>
<dbReference type="PROSITE" id="PS51021">
    <property type="entry name" value="BAR"/>
    <property type="match status" value="1"/>
</dbReference>
<dbReference type="Proteomes" id="UP000594262">
    <property type="component" value="Unplaced"/>
</dbReference>
<evidence type="ECO:0000313" key="12">
    <source>
        <dbReference type="Proteomes" id="UP000594262"/>
    </source>
</evidence>
<feature type="compositionally biased region" description="Low complexity" evidence="8">
    <location>
        <begin position="405"/>
        <end position="428"/>
    </location>
</feature>
<keyword evidence="6" id="KW-0472">Membrane</keyword>
<dbReference type="PRINTS" id="PR01251">
    <property type="entry name" value="AMPHIPHYSIN"/>
</dbReference>
<dbReference type="SMART" id="SM00326">
    <property type="entry name" value="SH3"/>
    <property type="match status" value="1"/>
</dbReference>
<feature type="region of interest" description="Disordered" evidence="8">
    <location>
        <begin position="296"/>
        <end position="440"/>
    </location>
</feature>
<dbReference type="OrthoDB" id="446293at2759"/>
<feature type="compositionally biased region" description="Basic and acidic residues" evidence="8">
    <location>
        <begin position="375"/>
        <end position="393"/>
    </location>
</feature>
<dbReference type="FunFam" id="2.30.30.40:FF:000172">
    <property type="entry name" value="Amphiphysin, isoform B"/>
    <property type="match status" value="1"/>
</dbReference>
<dbReference type="PANTHER" id="PTHR46514">
    <property type="entry name" value="AMPHIPHYSIN"/>
    <property type="match status" value="1"/>
</dbReference>
<dbReference type="AlphaFoldDB" id="A0A7M5UTL5"/>
<reference evidence="11" key="1">
    <citation type="submission" date="2021-01" db="UniProtKB">
        <authorList>
            <consortium name="EnsemblMetazoa"/>
        </authorList>
    </citation>
    <scope>IDENTIFICATION</scope>
</reference>
<feature type="compositionally biased region" description="Basic and acidic residues" evidence="8">
    <location>
        <begin position="1"/>
        <end position="13"/>
    </location>
</feature>
<proteinExistence type="predicted"/>
<evidence type="ECO:0000256" key="2">
    <source>
        <dbReference type="ARBA" id="ARBA00004496"/>
    </source>
</evidence>
<evidence type="ECO:0000256" key="5">
    <source>
        <dbReference type="ARBA" id="ARBA00023054"/>
    </source>
</evidence>
<dbReference type="GO" id="GO:0005543">
    <property type="term" value="F:phospholipid binding"/>
    <property type="evidence" value="ECO:0007669"/>
    <property type="project" value="TreeGrafter"/>
</dbReference>
<feature type="region of interest" description="Disordered" evidence="8">
    <location>
        <begin position="1"/>
        <end position="38"/>
    </location>
</feature>
<dbReference type="Pfam" id="PF03114">
    <property type="entry name" value="BAR"/>
    <property type="match status" value="1"/>
</dbReference>
<organism evidence="11 12">
    <name type="scientific">Clytia hemisphaerica</name>
    <dbReference type="NCBI Taxonomy" id="252671"/>
    <lineage>
        <taxon>Eukaryota</taxon>
        <taxon>Metazoa</taxon>
        <taxon>Cnidaria</taxon>
        <taxon>Hydrozoa</taxon>
        <taxon>Hydroidolina</taxon>
        <taxon>Leptothecata</taxon>
        <taxon>Obeliida</taxon>
        <taxon>Clytiidae</taxon>
        <taxon>Clytia</taxon>
    </lineage>
</organism>
<feature type="compositionally biased region" description="Basic residues" evidence="8">
    <location>
        <begin position="23"/>
        <end position="36"/>
    </location>
</feature>
<accession>A0A7M5UTL5</accession>
<dbReference type="InterPro" id="IPR004148">
    <property type="entry name" value="BAR_dom"/>
</dbReference>
<dbReference type="Gene3D" id="2.30.30.40">
    <property type="entry name" value="SH3 Domains"/>
    <property type="match status" value="1"/>
</dbReference>
<dbReference type="SMART" id="SM00721">
    <property type="entry name" value="BAR"/>
    <property type="match status" value="1"/>
</dbReference>
<keyword evidence="4" id="KW-0963">Cytoplasm</keyword>
<dbReference type="Pfam" id="PF14604">
    <property type="entry name" value="SH3_9"/>
    <property type="match status" value="1"/>
</dbReference>
<evidence type="ECO:0000313" key="11">
    <source>
        <dbReference type="EnsemblMetazoa" id="CLYHEMP001185.1"/>
    </source>
</evidence>
<evidence type="ECO:0008006" key="13">
    <source>
        <dbReference type="Google" id="ProtNLM"/>
    </source>
</evidence>
<comment type="subcellular location">
    <subcellularLocation>
        <location evidence="2">Cytoplasm</location>
    </subcellularLocation>
    <subcellularLocation>
        <location evidence="1">Endomembrane system</location>
    </subcellularLocation>
</comment>
<evidence type="ECO:0000256" key="6">
    <source>
        <dbReference type="ARBA" id="ARBA00023136"/>
    </source>
</evidence>
<evidence type="ECO:0000256" key="3">
    <source>
        <dbReference type="ARBA" id="ARBA00022443"/>
    </source>
</evidence>
<dbReference type="InterPro" id="IPR001452">
    <property type="entry name" value="SH3_domain"/>
</dbReference>
<evidence type="ECO:0000256" key="8">
    <source>
        <dbReference type="SAM" id="MobiDB-lite"/>
    </source>
</evidence>
<dbReference type="Gene3D" id="1.20.1270.60">
    <property type="entry name" value="Arfaptin homology (AH) domain/BAR domain"/>
    <property type="match status" value="1"/>
</dbReference>
<feature type="compositionally biased region" description="Polar residues" evidence="8">
    <location>
        <begin position="305"/>
        <end position="318"/>
    </location>
</feature>
<dbReference type="SUPFAM" id="SSF103657">
    <property type="entry name" value="BAR/IMD domain-like"/>
    <property type="match status" value="1"/>
</dbReference>
<dbReference type="RefSeq" id="XP_066919748.1">
    <property type="nucleotide sequence ID" value="XM_067063647.1"/>
</dbReference>
<keyword evidence="3 7" id="KW-0728">SH3 domain</keyword>
<sequence length="530" mass="59561">MSEKNDGKSERGLLARTATYTSKKARRAQTKLKQRVGKGDETKDEVFDEFVFNFNKQQASATRLHSELKNYMRCITAMQVAHTNFGEAVKEVYESDWSCRPKMVDYFKEYDCNWTKLRHRVSEEVLEPLTSYLKPFPDVKTKISKRARKLVDYDHSRHAVDTLRAKGANKSSETKKLHQVEDEYQKAKDIFIDMTSELYEELPALYDSRIGFYVSCFQSIFTLEEVFHREAAELNHNLNDLMDQLIADFSAGTFSTRKPFSAGIESSLNVSEKEKDDTKLSSGSLAQFYDVAVPDAEEVEEHNSSTETPHQQDTPPTQDETDALQPPSHYDAPNSEDIDSTPPPAVPSQPTRPAPTPPLTSSPARPSQPELFTVGKEEIDGVVEHEHGTSKEEQEPDEVVPLENPSSTSQTQEENSPEENPSASNTEEGSLPADSNSVSTRADVLAYRNVPSPENPCNLVVPNAVYKAIATHKYSPEDEDELSFEKGEIIHVIPYDDPEEQDDGWLMGVMDSNGFVGVFPENFSKRLSPS</sequence>
<dbReference type="GO" id="GO:0005886">
    <property type="term" value="C:plasma membrane"/>
    <property type="evidence" value="ECO:0007669"/>
    <property type="project" value="TreeGrafter"/>
</dbReference>
<evidence type="ECO:0000256" key="1">
    <source>
        <dbReference type="ARBA" id="ARBA00004308"/>
    </source>
</evidence>
<dbReference type="InterPro" id="IPR036028">
    <property type="entry name" value="SH3-like_dom_sf"/>
</dbReference>
<dbReference type="PANTHER" id="PTHR46514:SF3">
    <property type="entry name" value="AMPHIPHYSIN"/>
    <property type="match status" value="1"/>
</dbReference>
<keyword evidence="5" id="KW-0175">Coiled coil</keyword>
<feature type="domain" description="BAR" evidence="10">
    <location>
        <begin position="32"/>
        <end position="251"/>
    </location>
</feature>
<name>A0A7M5UTL5_9CNID</name>